<organism evidence="2 3">
    <name type="scientific">Babesia microti (strain RI)</name>
    <dbReference type="NCBI Taxonomy" id="1133968"/>
    <lineage>
        <taxon>Eukaryota</taxon>
        <taxon>Sar</taxon>
        <taxon>Alveolata</taxon>
        <taxon>Apicomplexa</taxon>
        <taxon>Aconoidasida</taxon>
        <taxon>Piroplasmida</taxon>
        <taxon>Babesiidae</taxon>
        <taxon>Babesia</taxon>
    </lineage>
</organism>
<dbReference type="PROSITE" id="PS50086">
    <property type="entry name" value="TBC_RABGAP"/>
    <property type="match status" value="1"/>
</dbReference>
<reference evidence="2 3" key="1">
    <citation type="journal article" date="2012" name="Nucleic Acids Res.">
        <title>Sequencing of the smallest Apicomplexan genome from the human pathogen Babesia microti.</title>
        <authorList>
            <person name="Cornillot E."/>
            <person name="Hadj-Kaddour K."/>
            <person name="Dassouli A."/>
            <person name="Noel B."/>
            <person name="Ranwez V."/>
            <person name="Vacherie B."/>
            <person name="Augagneur Y."/>
            <person name="Bres V."/>
            <person name="Duclos A."/>
            <person name="Randazzo S."/>
            <person name="Carcy B."/>
            <person name="Debierre-Grockiego F."/>
            <person name="Delbecq S."/>
            <person name="Moubri-Menage K."/>
            <person name="Shams-Eldin H."/>
            <person name="Usmani-Brown S."/>
            <person name="Bringaud F."/>
            <person name="Wincker P."/>
            <person name="Vivares C.P."/>
            <person name="Schwarz R.T."/>
            <person name="Schetters T.P."/>
            <person name="Krause P.J."/>
            <person name="Gorenflot A."/>
            <person name="Berry V."/>
            <person name="Barbe V."/>
            <person name="Ben Mamoun C."/>
        </authorList>
    </citation>
    <scope>NUCLEOTIDE SEQUENCE [LARGE SCALE GENOMIC DNA]</scope>
    <source>
        <strain evidence="2 3">RI</strain>
    </source>
</reference>
<dbReference type="Gene3D" id="1.10.8.270">
    <property type="entry name" value="putative rabgap domain of human tbc1 domain family member 14 like domains"/>
    <property type="match status" value="1"/>
</dbReference>
<feature type="domain" description="Rab-GAP TBC" evidence="1">
    <location>
        <begin position="33"/>
        <end position="255"/>
    </location>
</feature>
<dbReference type="InterPro" id="IPR035969">
    <property type="entry name" value="Rab-GAP_TBC_sf"/>
</dbReference>
<dbReference type="EMBL" id="FO082871">
    <property type="protein sequence ID" value="SIO73120.1"/>
    <property type="molecule type" value="Genomic_DNA"/>
</dbReference>
<evidence type="ECO:0000313" key="2">
    <source>
        <dbReference type="EMBL" id="SIO73120.1"/>
    </source>
</evidence>
<dbReference type="GO" id="GO:0005096">
    <property type="term" value="F:GTPase activator activity"/>
    <property type="evidence" value="ECO:0007669"/>
    <property type="project" value="TreeGrafter"/>
</dbReference>
<evidence type="ECO:0000313" key="3">
    <source>
        <dbReference type="Proteomes" id="UP000002899"/>
    </source>
</evidence>
<proteinExistence type="predicted"/>
<gene>
    <name evidence="2" type="ORF">BMR1_01G00045</name>
</gene>
<dbReference type="KEGG" id="bmic:BMR1_01G00045"/>
<protein>
    <submittedName>
        <fullName evidence="2">TBC domain containing protein</fullName>
    </submittedName>
</protein>
<dbReference type="SMART" id="SM00164">
    <property type="entry name" value="TBC"/>
    <property type="match status" value="1"/>
</dbReference>
<dbReference type="PANTHER" id="PTHR22957:SF26">
    <property type="entry name" value="LD44506P"/>
    <property type="match status" value="1"/>
</dbReference>
<keyword evidence="3" id="KW-1185">Reference proteome</keyword>
<dbReference type="RefSeq" id="XP_021337232.1">
    <property type="nucleotide sequence ID" value="XM_021481485.1"/>
</dbReference>
<dbReference type="PANTHER" id="PTHR22957">
    <property type="entry name" value="TBC1 DOMAIN FAMILY MEMBER GTPASE-ACTIVATING PROTEIN"/>
    <property type="match status" value="1"/>
</dbReference>
<dbReference type="VEuPathDB" id="PiroplasmaDB:BMR1_01G00045"/>
<accession>A0A1N6LW69</accession>
<reference evidence="2 3" key="2">
    <citation type="journal article" date="2013" name="PLoS ONE">
        <title>Whole genome mapping and re-organization of the nuclear and mitochondrial genomes of Babesia microti isolates.</title>
        <authorList>
            <person name="Cornillot E."/>
            <person name="Dassouli A."/>
            <person name="Garg A."/>
            <person name="Pachikara N."/>
            <person name="Randazzo S."/>
            <person name="Depoix D."/>
            <person name="Carcy B."/>
            <person name="Delbecq S."/>
            <person name="Frutos R."/>
            <person name="Silva J.C."/>
            <person name="Sutton R."/>
            <person name="Krause P.J."/>
            <person name="Mamoun C.B."/>
        </authorList>
    </citation>
    <scope>NUCLEOTIDE SEQUENCE [LARGE SCALE GENOMIC DNA]</scope>
    <source>
        <strain evidence="2 3">RI</strain>
    </source>
</reference>
<dbReference type="InterPro" id="IPR000195">
    <property type="entry name" value="Rab-GAP-TBC_dom"/>
</dbReference>
<dbReference type="Proteomes" id="UP000002899">
    <property type="component" value="Chromosome I"/>
</dbReference>
<name>A0A1N6LW69_BABMR</name>
<dbReference type="GeneID" id="24423092"/>
<sequence length="335" mass="38871">MPNALRRLSIALERPILNKDELKSALWNGIPENAPLEMRVDAWQLALGYLPKSASFRLQVANKKHNEYRETLLAHYLFRGKTSKQCKIASQIKIDLPRTFLKDLNFQNGLILDMLERILYIWSIRNPASGYVQGLNDIAIVLIYTFTQPHLKIADSVQNIPKESLDAIEADSYFCLSKLLSQMQDNYTDGQPGIHRAIAKLEAIINEVDQQLYDYLLERQIHLVQITFRWINCLLLRELPLHCSIRLWDTLIAESDNIMDFHLHVCAALLMLWREEIMKKEFQQIILFMQSPPSKYWEISDIDELVAKAFVLLNNNSKSKSLLYGCHKHNSMDFG</sequence>
<dbReference type="Pfam" id="PF00566">
    <property type="entry name" value="RabGAP-TBC"/>
    <property type="match status" value="1"/>
</dbReference>
<dbReference type="OrthoDB" id="26371at2759"/>
<evidence type="ECO:0000259" key="1">
    <source>
        <dbReference type="PROSITE" id="PS50086"/>
    </source>
</evidence>
<reference evidence="2 3" key="3">
    <citation type="journal article" date="2016" name="Sci. Rep.">
        <title>Genome-wide diversity and gene expression profiling of Babesia microti isolates identify polymorphic genes that mediate host-pathogen interactions.</title>
        <authorList>
            <person name="Silva J.C."/>
            <person name="Cornillot E."/>
            <person name="McCracken C."/>
            <person name="Usmani-Brown S."/>
            <person name="Dwivedi A."/>
            <person name="Ifeonu O.O."/>
            <person name="Crabtree J."/>
            <person name="Gotia H.T."/>
            <person name="Virji A.Z."/>
            <person name="Reynes C."/>
            <person name="Colinge J."/>
            <person name="Kumar V."/>
            <person name="Lawres L."/>
            <person name="Pazzi J.E."/>
            <person name="Pablo J.V."/>
            <person name="Hung C."/>
            <person name="Brancato J."/>
            <person name="Kumari P."/>
            <person name="Orvis J."/>
            <person name="Tretina K."/>
            <person name="Chibucos M."/>
            <person name="Ott S."/>
            <person name="Sadzewicz L."/>
            <person name="Sengamalay N."/>
            <person name="Shetty A.C."/>
            <person name="Su Q."/>
            <person name="Tallon L."/>
            <person name="Fraser C.M."/>
            <person name="Frutos R."/>
            <person name="Molina D.M."/>
            <person name="Krause P.J."/>
            <person name="Ben Mamoun C."/>
        </authorList>
    </citation>
    <scope>NUCLEOTIDE SEQUENCE [LARGE SCALE GENOMIC DNA]</scope>
    <source>
        <strain evidence="2 3">RI</strain>
    </source>
</reference>
<dbReference type="Gene3D" id="1.10.472.80">
    <property type="entry name" value="Ypt/Rab-GAP domain of gyp1p, domain 3"/>
    <property type="match status" value="1"/>
</dbReference>
<dbReference type="AlphaFoldDB" id="A0A1N6LW69"/>
<dbReference type="SUPFAM" id="SSF47923">
    <property type="entry name" value="Ypt/Rab-GAP domain of gyp1p"/>
    <property type="match status" value="2"/>
</dbReference>